<evidence type="ECO:0000313" key="1">
    <source>
        <dbReference type="EMBL" id="QYT02160.1"/>
    </source>
</evidence>
<dbReference type="Proteomes" id="UP000826661">
    <property type="component" value="Chromosome V"/>
</dbReference>
<name>A0A8G0LJU9_9HYPO</name>
<reference evidence="1 2" key="1">
    <citation type="journal article" date="2021" name="BMC Genomics">
        <title>Telomere-to-telomere genome assembly of asparaginase-producing Trichoderma simmonsii.</title>
        <authorList>
            <person name="Chung D."/>
            <person name="Kwon Y.M."/>
            <person name="Yang Y."/>
        </authorList>
    </citation>
    <scope>NUCLEOTIDE SEQUENCE [LARGE SCALE GENOMIC DNA]</scope>
    <source>
        <strain evidence="1 2">GH-Sj1</strain>
    </source>
</reference>
<keyword evidence="2" id="KW-1185">Reference proteome</keyword>
<sequence>MAAPTLLFRDHAGSGHHLVSGMHDIGQIKHPSKAVCVREPVQMALGVNLDVKVTGNLPGFVGLGSSQTSQGVESCVKFSSHRYTCLESTCPHTGSSFLQGSYSRLRESYVATWVER</sequence>
<organism evidence="1 2">
    <name type="scientific">Trichoderma simmonsii</name>
    <dbReference type="NCBI Taxonomy" id="1491479"/>
    <lineage>
        <taxon>Eukaryota</taxon>
        <taxon>Fungi</taxon>
        <taxon>Dikarya</taxon>
        <taxon>Ascomycota</taxon>
        <taxon>Pezizomycotina</taxon>
        <taxon>Sordariomycetes</taxon>
        <taxon>Hypocreomycetidae</taxon>
        <taxon>Hypocreales</taxon>
        <taxon>Hypocreaceae</taxon>
        <taxon>Trichoderma</taxon>
    </lineage>
</organism>
<protein>
    <submittedName>
        <fullName evidence="1">Uncharacterized protein</fullName>
    </submittedName>
</protein>
<evidence type="ECO:0000313" key="2">
    <source>
        <dbReference type="Proteomes" id="UP000826661"/>
    </source>
</evidence>
<accession>A0A8G0LJU9</accession>
<proteinExistence type="predicted"/>
<gene>
    <name evidence="1" type="ORF">H0G86_009167</name>
</gene>
<dbReference type="AlphaFoldDB" id="A0A8G0LJU9"/>
<dbReference type="EMBL" id="CP075868">
    <property type="protein sequence ID" value="QYT02160.1"/>
    <property type="molecule type" value="Genomic_DNA"/>
</dbReference>